<dbReference type="KEGG" id="orp:MOP44_13755"/>
<sequence length="232" mass="25726">MAEQVWFETTANVSTLVPFVMSGPRGFMLSGVPWQAQDAARYSLQGSISASFVVVTHINGATDPWTLDLRIIRSSDHEVVGKLSAPLDYAKPEDSIPELARRTLSRLTDLTPAGFQKTSEMYKVPTGAQFRFYLLRLEQLLAIRLAGMEGNGSNFLNGEREILDGNLQLCLDCPSNVIARMLLAKTTLAMKRIRPELITGFKDKVLLLNRKNPLAEPARSVLDRLFAEAFAV</sequence>
<gene>
    <name evidence="1" type="ORF">MOP44_13755</name>
</gene>
<organism evidence="1 2">
    <name type="scientific">Occallatibacter riparius</name>
    <dbReference type="NCBI Taxonomy" id="1002689"/>
    <lineage>
        <taxon>Bacteria</taxon>
        <taxon>Pseudomonadati</taxon>
        <taxon>Acidobacteriota</taxon>
        <taxon>Terriglobia</taxon>
        <taxon>Terriglobales</taxon>
        <taxon>Acidobacteriaceae</taxon>
        <taxon>Occallatibacter</taxon>
    </lineage>
</organism>
<accession>A0A9J7BFU8</accession>
<dbReference type="Proteomes" id="UP001059380">
    <property type="component" value="Chromosome"/>
</dbReference>
<evidence type="ECO:0000313" key="2">
    <source>
        <dbReference type="Proteomes" id="UP001059380"/>
    </source>
</evidence>
<dbReference type="EMBL" id="CP093313">
    <property type="protein sequence ID" value="UWZ81648.1"/>
    <property type="molecule type" value="Genomic_DNA"/>
</dbReference>
<protein>
    <submittedName>
        <fullName evidence="1">Uncharacterized protein</fullName>
    </submittedName>
</protein>
<dbReference type="AlphaFoldDB" id="A0A9J7BFU8"/>
<reference evidence="1" key="1">
    <citation type="submission" date="2021-04" db="EMBL/GenBank/DDBJ databases">
        <title>Phylogenetic analysis of Acidobacteriaceae.</title>
        <authorList>
            <person name="Qiu L."/>
            <person name="Zhang Q."/>
        </authorList>
    </citation>
    <scope>NUCLEOTIDE SEQUENCE</scope>
    <source>
        <strain evidence="1">DSM 25168</strain>
    </source>
</reference>
<dbReference type="RefSeq" id="WP_260790474.1">
    <property type="nucleotide sequence ID" value="NZ_CP093313.1"/>
</dbReference>
<keyword evidence="2" id="KW-1185">Reference proteome</keyword>
<proteinExistence type="predicted"/>
<name>A0A9J7BFU8_9BACT</name>
<evidence type="ECO:0000313" key="1">
    <source>
        <dbReference type="EMBL" id="UWZ81648.1"/>
    </source>
</evidence>